<keyword evidence="2" id="KW-1185">Reference proteome</keyword>
<dbReference type="AlphaFoldDB" id="A0ABD5YTL4"/>
<comment type="caution">
    <text evidence="1">The sequence shown here is derived from an EMBL/GenBank/DDBJ whole genome shotgun (WGS) entry which is preliminary data.</text>
</comment>
<organism evidence="1 2">
    <name type="scientific">Halocatena marina</name>
    <dbReference type="NCBI Taxonomy" id="2934937"/>
    <lineage>
        <taxon>Archaea</taxon>
        <taxon>Methanobacteriati</taxon>
        <taxon>Methanobacteriota</taxon>
        <taxon>Stenosarchaea group</taxon>
        <taxon>Halobacteria</taxon>
        <taxon>Halobacteriales</taxon>
        <taxon>Natronomonadaceae</taxon>
        <taxon>Halocatena</taxon>
    </lineage>
</organism>
<dbReference type="Proteomes" id="UP001596417">
    <property type="component" value="Unassembled WGS sequence"/>
</dbReference>
<proteinExistence type="predicted"/>
<accession>A0ABD5YTL4</accession>
<evidence type="ECO:0000313" key="1">
    <source>
        <dbReference type="EMBL" id="MFC7192543.1"/>
    </source>
</evidence>
<dbReference type="EMBL" id="JBHTAX010000005">
    <property type="protein sequence ID" value="MFC7192543.1"/>
    <property type="molecule type" value="Genomic_DNA"/>
</dbReference>
<dbReference type="GeneID" id="76202232"/>
<dbReference type="RefSeq" id="WP_248910597.1">
    <property type="nucleotide sequence ID" value="NZ_CP109981.1"/>
</dbReference>
<evidence type="ECO:0000313" key="2">
    <source>
        <dbReference type="Proteomes" id="UP001596417"/>
    </source>
</evidence>
<sequence length="86" mass="9633">MPSERKLFQQVVKKSISLKQRREMVREIGRLNGVEQLETLTRTNGIDGALRRDAVSELKSLRATDALEAIAADGTVDDAIRKRAQL</sequence>
<gene>
    <name evidence="1" type="ORF">ACFQL7_23855</name>
</gene>
<protein>
    <submittedName>
        <fullName evidence="1">Uncharacterized protein</fullName>
    </submittedName>
</protein>
<name>A0ABD5YTL4_9EURY</name>
<reference evidence="1 2" key="1">
    <citation type="journal article" date="2019" name="Int. J. Syst. Evol. Microbiol.">
        <title>The Global Catalogue of Microorganisms (GCM) 10K type strain sequencing project: providing services to taxonomists for standard genome sequencing and annotation.</title>
        <authorList>
            <consortium name="The Broad Institute Genomics Platform"/>
            <consortium name="The Broad Institute Genome Sequencing Center for Infectious Disease"/>
            <person name="Wu L."/>
            <person name="Ma J."/>
        </authorList>
    </citation>
    <scope>NUCLEOTIDE SEQUENCE [LARGE SCALE GENOMIC DNA]</scope>
    <source>
        <strain evidence="1 2">RDMS1</strain>
    </source>
</reference>